<keyword evidence="3" id="KW-1015">Disulfide bond</keyword>
<sequence length="336" mass="37629">MKKILFLALTTAFIACEDAPKDYATLSGKITDKNSDSLVVRTRTYSKTIKVNEDGTFSDTLKVAAGVYNIYDGTEATNMFLKNGFDINITLDTKRFDETVKYTGVGAETSNYLAKKALMQEEMFTSALFDLEEEAFKNKVTEIETKLSEFIEANKTIDSAIYASEKAGLEKLNEGLLGAYSQQKQRTTQMSEFIGKPSPEFVDYENHKGGTTSLADLKGKYVYIDVWATWCGPCKKEIPSLKKVEKQYHGKNIEFVSISIDTPKDHGKWKEMVNDKALGGVQLFADNNWKSQFVQDYKIQGIPRFILIDPAGNIVNADAPRPSSPKLIELFTSLEI</sequence>
<dbReference type="CDD" id="cd02966">
    <property type="entry name" value="TlpA_like_family"/>
    <property type="match status" value="1"/>
</dbReference>
<dbReference type="GO" id="GO:0016209">
    <property type="term" value="F:antioxidant activity"/>
    <property type="evidence" value="ECO:0007669"/>
    <property type="project" value="InterPro"/>
</dbReference>
<dbReference type="KEGG" id="fek:C1H87_01425"/>
<dbReference type="InterPro" id="IPR050553">
    <property type="entry name" value="Thioredoxin_ResA/DsbE_sf"/>
</dbReference>
<dbReference type="PROSITE" id="PS51352">
    <property type="entry name" value="THIOREDOXIN_2"/>
    <property type="match status" value="1"/>
</dbReference>
<keyword evidence="7" id="KW-1185">Reference proteome</keyword>
<dbReference type="Proteomes" id="UP000235826">
    <property type="component" value="Chromosome"/>
</dbReference>
<protein>
    <submittedName>
        <fullName evidence="6">Thioredoxin</fullName>
    </submittedName>
</protein>
<dbReference type="PROSITE" id="PS51257">
    <property type="entry name" value="PROKAR_LIPOPROTEIN"/>
    <property type="match status" value="1"/>
</dbReference>
<keyword evidence="4" id="KW-0676">Redox-active center</keyword>
<dbReference type="GO" id="GO:0030313">
    <property type="term" value="C:cell envelope"/>
    <property type="evidence" value="ECO:0007669"/>
    <property type="project" value="UniProtKB-SubCell"/>
</dbReference>
<dbReference type="AlphaFoldDB" id="A0A2K9PK73"/>
<evidence type="ECO:0000256" key="2">
    <source>
        <dbReference type="ARBA" id="ARBA00022748"/>
    </source>
</evidence>
<keyword evidence="2" id="KW-0201">Cytochrome c-type biogenesis</keyword>
<evidence type="ECO:0000259" key="5">
    <source>
        <dbReference type="PROSITE" id="PS51352"/>
    </source>
</evidence>
<dbReference type="GO" id="GO:0016491">
    <property type="term" value="F:oxidoreductase activity"/>
    <property type="evidence" value="ECO:0007669"/>
    <property type="project" value="InterPro"/>
</dbReference>
<gene>
    <name evidence="6" type="ORF">C1H87_01425</name>
</gene>
<name>A0A2K9PK73_9FLAO</name>
<proteinExistence type="predicted"/>
<feature type="domain" description="Thioredoxin" evidence="5">
    <location>
        <begin position="192"/>
        <end position="336"/>
    </location>
</feature>
<accession>A0A2K9PK73</accession>
<dbReference type="EMBL" id="CP025791">
    <property type="protein sequence ID" value="AUP77450.1"/>
    <property type="molecule type" value="Genomic_DNA"/>
</dbReference>
<evidence type="ECO:0000256" key="3">
    <source>
        <dbReference type="ARBA" id="ARBA00023157"/>
    </source>
</evidence>
<dbReference type="Gene3D" id="3.40.30.10">
    <property type="entry name" value="Glutaredoxin"/>
    <property type="match status" value="1"/>
</dbReference>
<dbReference type="OrthoDB" id="743079at2"/>
<evidence type="ECO:0000313" key="7">
    <source>
        <dbReference type="Proteomes" id="UP000235826"/>
    </source>
</evidence>
<dbReference type="InterPro" id="IPR000866">
    <property type="entry name" value="AhpC/TSA"/>
</dbReference>
<evidence type="ECO:0000256" key="4">
    <source>
        <dbReference type="ARBA" id="ARBA00023284"/>
    </source>
</evidence>
<dbReference type="PANTHER" id="PTHR42852">
    <property type="entry name" value="THIOL:DISULFIDE INTERCHANGE PROTEIN DSBE"/>
    <property type="match status" value="1"/>
</dbReference>
<organism evidence="6 7">
    <name type="scientific">Flavivirga eckloniae</name>
    <dbReference type="NCBI Taxonomy" id="1803846"/>
    <lineage>
        <taxon>Bacteria</taxon>
        <taxon>Pseudomonadati</taxon>
        <taxon>Bacteroidota</taxon>
        <taxon>Flavobacteriia</taxon>
        <taxon>Flavobacteriales</taxon>
        <taxon>Flavobacteriaceae</taxon>
        <taxon>Flavivirga</taxon>
    </lineage>
</organism>
<reference evidence="6 7" key="1">
    <citation type="submission" date="2018-01" db="EMBL/GenBank/DDBJ databases">
        <title>Complete genome sequence of Flavivirga eckloniae ECD14 isolated from seaweed Ecklonia cava.</title>
        <authorList>
            <person name="Lee J.H."/>
            <person name="Baik K.S."/>
            <person name="Seong C.N."/>
        </authorList>
    </citation>
    <scope>NUCLEOTIDE SEQUENCE [LARGE SCALE GENOMIC DNA]</scope>
    <source>
        <strain evidence="6 7">ECD14</strain>
    </source>
</reference>
<dbReference type="InterPro" id="IPR013766">
    <property type="entry name" value="Thioredoxin_domain"/>
</dbReference>
<evidence type="ECO:0000256" key="1">
    <source>
        <dbReference type="ARBA" id="ARBA00004196"/>
    </source>
</evidence>
<dbReference type="PANTHER" id="PTHR42852:SF6">
    <property type="entry name" value="THIOL:DISULFIDE INTERCHANGE PROTEIN DSBE"/>
    <property type="match status" value="1"/>
</dbReference>
<comment type="subcellular location">
    <subcellularLocation>
        <location evidence="1">Cell envelope</location>
    </subcellularLocation>
</comment>
<dbReference type="RefSeq" id="WP_102754110.1">
    <property type="nucleotide sequence ID" value="NZ_CP025791.1"/>
</dbReference>
<evidence type="ECO:0000313" key="6">
    <source>
        <dbReference type="EMBL" id="AUP77450.1"/>
    </source>
</evidence>
<dbReference type="GO" id="GO:0017004">
    <property type="term" value="P:cytochrome complex assembly"/>
    <property type="evidence" value="ECO:0007669"/>
    <property type="project" value="UniProtKB-KW"/>
</dbReference>
<dbReference type="InterPro" id="IPR036249">
    <property type="entry name" value="Thioredoxin-like_sf"/>
</dbReference>
<dbReference type="Pfam" id="PF00578">
    <property type="entry name" value="AhpC-TSA"/>
    <property type="match status" value="1"/>
</dbReference>
<dbReference type="SUPFAM" id="SSF52833">
    <property type="entry name" value="Thioredoxin-like"/>
    <property type="match status" value="1"/>
</dbReference>